<evidence type="ECO:0000313" key="13">
    <source>
        <dbReference type="Proteomes" id="UP000241222"/>
    </source>
</evidence>
<keyword evidence="8" id="KW-0472">Membrane</keyword>
<keyword evidence="13" id="KW-1185">Reference proteome</keyword>
<dbReference type="GO" id="GO:0000155">
    <property type="term" value="F:phosphorelay sensor kinase activity"/>
    <property type="evidence" value="ECO:0007669"/>
    <property type="project" value="InterPro"/>
</dbReference>
<evidence type="ECO:0000313" key="12">
    <source>
        <dbReference type="EMBL" id="PSU32323.1"/>
    </source>
</evidence>
<evidence type="ECO:0000259" key="10">
    <source>
        <dbReference type="PROSITE" id="PS50110"/>
    </source>
</evidence>
<dbReference type="SMART" id="SM00387">
    <property type="entry name" value="HATPase_c"/>
    <property type="match status" value="1"/>
</dbReference>
<dbReference type="InterPro" id="IPR003594">
    <property type="entry name" value="HATPase_dom"/>
</dbReference>
<evidence type="ECO:0000256" key="2">
    <source>
        <dbReference type="ARBA" id="ARBA00012438"/>
    </source>
</evidence>
<dbReference type="InterPro" id="IPR005467">
    <property type="entry name" value="His_kinase_dom"/>
</dbReference>
<dbReference type="PROSITE" id="PS50109">
    <property type="entry name" value="HIS_KIN"/>
    <property type="match status" value="1"/>
</dbReference>
<comment type="catalytic activity">
    <reaction evidence="1">
        <text>ATP + protein L-histidine = ADP + protein N-phospho-L-histidine.</text>
        <dbReference type="EC" id="2.7.13.3"/>
    </reaction>
</comment>
<dbReference type="GO" id="GO:0005524">
    <property type="term" value="F:ATP binding"/>
    <property type="evidence" value="ECO:0007669"/>
    <property type="project" value="UniProtKB-KW"/>
</dbReference>
<comment type="caution">
    <text evidence="12">The sequence shown here is derived from an EMBL/GenBank/DDBJ whole genome shotgun (WGS) entry which is preliminary data.</text>
</comment>
<gene>
    <name evidence="12" type="ORF">C9I99_19285</name>
</gene>
<feature type="domain" description="Histidine kinase" evidence="9">
    <location>
        <begin position="799"/>
        <end position="1021"/>
    </location>
</feature>
<dbReference type="EC" id="2.7.13.3" evidence="2"/>
<evidence type="ECO:0000259" key="11">
    <source>
        <dbReference type="PROSITE" id="PS50894"/>
    </source>
</evidence>
<dbReference type="SUPFAM" id="SSF53850">
    <property type="entry name" value="Periplasmic binding protein-like II"/>
    <property type="match status" value="2"/>
</dbReference>
<dbReference type="InterPro" id="IPR036641">
    <property type="entry name" value="HPT_dom_sf"/>
</dbReference>
<dbReference type="SUPFAM" id="SSF52172">
    <property type="entry name" value="CheY-like"/>
    <property type="match status" value="1"/>
</dbReference>
<sequence>MANAVPPQPVPRPYLPASSSTIRALAAQCRTNTARSVAKQPVRPAAGLQPGDPLLQRSDRHDPARPEKHPRGPLGVRVAAPTAPLVPATGAGQLGPANPGANHDGQSQGSSNGMKNGILISLLLLAGSCWADTEHNRVLRIGYPNFDWAPFSYVSQKGHISGLLPSLMHEIATQGQFKTQTLVYPTFADVLIAFENNEIDLIVGVSATFKRQKSMAFSKPLLTIPMAAITRTSKISSLKQLGGKLIALEQGFAIREQLAQLSTDPLSMVSFPTSEQAFTAVQHSTTDAYLGNAITLDAMQNHYSTEGNLSFELISDSPYERLYIATQKSQERLISQINQALGQINQHEMAVIYDTWLSKKQQDFLSDQSYLNLNEQENQWLEQRGTIKVAYHPEDFPYQFTDESGMMAGMGADVLRLMAKQLNLSLVPIANSNFTDIMAQLNNGTIDAVAAVTCTPERVHTLNCTQPYSEEKWVMVTTIDNKQDYIGSKQQIGVVVHRFGEVLTKQVYADNPIKIYPSNEALLNATINRQVDHAVISLSSASHLLQSSYLGQLRVLASELDTKGRPVGVAVAKDNPLLRNIFNKALAAIPPSQVIDIKKKWHTVNLTSGVAINRIVFWALAILAIVTVLTAIFVYWAKKLSAEVRQRKAAEQKLSYLTNNFDGILLQHLQRSQDPSDIEVLFVSDKIADFVGLPTAALHANPSLIIELLRQRNDNGWLFKEIRSAVKRGYWQTELQLQSSKSNKRWIEIRSQIIAVENGWQWNSILIDISAMKQQQLELERARQQAETATETKSRFLAMMSHEIRTPISGILSLLELMQPHIQHRPEVTSIHKHLNQSARNLLNIVNDVLDFSKMEAGKLSLSPTPCLIHEQLNVLVQPHVVHAQQKGLRFSLWQDPKLAHELMLDELRLKQVLNNLLNNATKFTEQGMISLLVEVVEQDEYNQQLRFTVKDTGIGISPQDNAKLFQPFEQADVSTERRFSGTGLGLSICRQIINLMGGEIQVSSTEGIGTEFSFMLEAAILTPAPMSPLMLRCGLVGKALDDDIALPHYLAYWQCNTVSLSPQSAAGMLEQIRHHQLDVLLMSRDSYNMIRQSTAADLPIPVIVLADEAILSPEPLANGWVISCAPLLPNTLHHLLAPQPSPWYQGDEPHEPAQEERQAISREQAIARRQLLLVAEDHPINQQIIRQQLQQLGYYADIVENGKLALEALAQHPYALLLTDCHMPELDGYGLVKAIQQQHLLTPAGNNLPVVALTANTTMNEAEYLAIHGFDAYLSKPVSLATLGETLSHWLPAAEPAGLDDEVHEAACWDLGVFDQACSDDDDTLLDWDLAPPDAETAPKDNPQDTASAASGPIDLQVLGQLFGEASVCLDFMRQYLDACLVDYRDLTDAFAQGDNNAVRLISHRMKGAARMMEYHALAEHCQTVESLAANQQIDTANLAPIDTLIMDLKRQVQQF</sequence>
<dbReference type="InterPro" id="IPR011006">
    <property type="entry name" value="CheY-like_superfamily"/>
</dbReference>
<dbReference type="Gene3D" id="1.20.120.160">
    <property type="entry name" value="HPT domain"/>
    <property type="match status" value="1"/>
</dbReference>
<reference evidence="12 13" key="1">
    <citation type="submission" date="2018-03" db="EMBL/GenBank/DDBJ databases">
        <title>Whole genome sequencing of Histamine producing bacteria.</title>
        <authorList>
            <person name="Butler K."/>
        </authorList>
    </citation>
    <scope>NUCLEOTIDE SEQUENCE [LARGE SCALE GENOMIC DNA]</scope>
    <source>
        <strain evidence="12 13">JCM 13586</strain>
    </source>
</reference>
<feature type="domain" description="Response regulatory" evidence="10">
    <location>
        <begin position="1172"/>
        <end position="1292"/>
    </location>
</feature>
<evidence type="ECO:0000256" key="6">
    <source>
        <dbReference type="PROSITE-ProRule" id="PRU00169"/>
    </source>
</evidence>
<dbReference type="SUPFAM" id="SSF55785">
    <property type="entry name" value="PYP-like sensor domain (PAS domain)"/>
    <property type="match status" value="1"/>
</dbReference>
<evidence type="ECO:0000259" key="9">
    <source>
        <dbReference type="PROSITE" id="PS50109"/>
    </source>
</evidence>
<dbReference type="SUPFAM" id="SSF55874">
    <property type="entry name" value="ATPase domain of HSP90 chaperone/DNA topoisomerase II/histidine kinase"/>
    <property type="match status" value="1"/>
</dbReference>
<evidence type="ECO:0000256" key="3">
    <source>
        <dbReference type="ARBA" id="ARBA00022553"/>
    </source>
</evidence>
<dbReference type="Pfam" id="PF00497">
    <property type="entry name" value="SBP_bac_3"/>
    <property type="match status" value="2"/>
</dbReference>
<dbReference type="PANTHER" id="PTHR45339">
    <property type="entry name" value="HYBRID SIGNAL TRANSDUCTION HISTIDINE KINASE J"/>
    <property type="match status" value="1"/>
</dbReference>
<dbReference type="CDD" id="cd17546">
    <property type="entry name" value="REC_hyHK_CKI1_RcsC-like"/>
    <property type="match status" value="1"/>
</dbReference>
<dbReference type="PROSITE" id="PS50110">
    <property type="entry name" value="RESPONSE_REGULATORY"/>
    <property type="match status" value="1"/>
</dbReference>
<dbReference type="SMART" id="SM00062">
    <property type="entry name" value="PBPb"/>
    <property type="match status" value="2"/>
</dbReference>
<dbReference type="PROSITE" id="PS50894">
    <property type="entry name" value="HPT"/>
    <property type="match status" value="1"/>
</dbReference>
<dbReference type="InterPro" id="IPR001638">
    <property type="entry name" value="Solute-binding_3/MltF_N"/>
</dbReference>
<dbReference type="SUPFAM" id="SSF47384">
    <property type="entry name" value="Homodimeric domain of signal transducing histidine kinase"/>
    <property type="match status" value="1"/>
</dbReference>
<feature type="modified residue" description="Phosphohistidine" evidence="5">
    <location>
        <position position="1405"/>
    </location>
</feature>
<dbReference type="InterPro" id="IPR004358">
    <property type="entry name" value="Sig_transdc_His_kin-like_C"/>
</dbReference>
<keyword evidence="8" id="KW-1133">Transmembrane helix</keyword>
<dbReference type="Gene3D" id="3.40.50.2300">
    <property type="match status" value="1"/>
</dbReference>
<proteinExistence type="predicted"/>
<dbReference type="InterPro" id="IPR036890">
    <property type="entry name" value="HATPase_C_sf"/>
</dbReference>
<dbReference type="Pfam" id="PF00072">
    <property type="entry name" value="Response_reg"/>
    <property type="match status" value="1"/>
</dbReference>
<dbReference type="Gene3D" id="3.30.450.20">
    <property type="entry name" value="PAS domain"/>
    <property type="match status" value="1"/>
</dbReference>
<dbReference type="Pfam" id="PF01627">
    <property type="entry name" value="Hpt"/>
    <property type="match status" value="1"/>
</dbReference>
<dbReference type="Gene3D" id="1.10.287.130">
    <property type="match status" value="1"/>
</dbReference>
<evidence type="ECO:0000256" key="8">
    <source>
        <dbReference type="SAM" id="Phobius"/>
    </source>
</evidence>
<evidence type="ECO:0000256" key="5">
    <source>
        <dbReference type="PROSITE-ProRule" id="PRU00110"/>
    </source>
</evidence>
<organism evidence="12 13">
    <name type="scientific">Photobacterium lutimaris</name>
    <dbReference type="NCBI Taxonomy" id="388278"/>
    <lineage>
        <taxon>Bacteria</taxon>
        <taxon>Pseudomonadati</taxon>
        <taxon>Pseudomonadota</taxon>
        <taxon>Gammaproteobacteria</taxon>
        <taxon>Vibrionales</taxon>
        <taxon>Vibrionaceae</taxon>
        <taxon>Photobacterium</taxon>
    </lineage>
</organism>
<dbReference type="OrthoDB" id="9810730at2"/>
<dbReference type="Gene3D" id="3.30.565.10">
    <property type="entry name" value="Histidine kinase-like ATPase, C-terminal domain"/>
    <property type="match status" value="1"/>
</dbReference>
<feature type="transmembrane region" description="Helical" evidence="8">
    <location>
        <begin position="615"/>
        <end position="637"/>
    </location>
</feature>
<dbReference type="GO" id="GO:0005886">
    <property type="term" value="C:plasma membrane"/>
    <property type="evidence" value="ECO:0007669"/>
    <property type="project" value="UniProtKB-SubCell"/>
</dbReference>
<dbReference type="InterPro" id="IPR003661">
    <property type="entry name" value="HisK_dim/P_dom"/>
</dbReference>
<dbReference type="CDD" id="cd16922">
    <property type="entry name" value="HATPase_EvgS-ArcB-TorS-like"/>
    <property type="match status" value="1"/>
</dbReference>
<evidence type="ECO:0000256" key="1">
    <source>
        <dbReference type="ARBA" id="ARBA00000085"/>
    </source>
</evidence>
<dbReference type="FunFam" id="3.30.565.10:FF:000010">
    <property type="entry name" value="Sensor histidine kinase RcsC"/>
    <property type="match status" value="1"/>
</dbReference>
<feature type="modified residue" description="4-aspartylphosphate" evidence="6">
    <location>
        <position position="1221"/>
    </location>
</feature>
<accession>A0A2T3IV96</accession>
<dbReference type="SUPFAM" id="SSF47226">
    <property type="entry name" value="Histidine-containing phosphotransfer domain, HPT domain"/>
    <property type="match status" value="1"/>
</dbReference>
<dbReference type="EMBL" id="PYMH01000010">
    <property type="protein sequence ID" value="PSU32323.1"/>
    <property type="molecule type" value="Genomic_DNA"/>
</dbReference>
<dbReference type="Gene3D" id="3.40.190.10">
    <property type="entry name" value="Periplasmic binding protein-like II"/>
    <property type="match status" value="4"/>
</dbReference>
<dbReference type="PRINTS" id="PR00344">
    <property type="entry name" value="BCTRLSENSOR"/>
</dbReference>
<keyword evidence="3 6" id="KW-0597">Phosphoprotein</keyword>
<dbReference type="InterPro" id="IPR036097">
    <property type="entry name" value="HisK_dim/P_sf"/>
</dbReference>
<dbReference type="Pfam" id="PF02518">
    <property type="entry name" value="HATPase_c"/>
    <property type="match status" value="1"/>
</dbReference>
<dbReference type="InterPro" id="IPR008207">
    <property type="entry name" value="Sig_transdc_His_kin_Hpt_dom"/>
</dbReference>
<dbReference type="SMART" id="SM00448">
    <property type="entry name" value="REC"/>
    <property type="match status" value="1"/>
</dbReference>
<evidence type="ECO:0000256" key="4">
    <source>
        <dbReference type="ARBA" id="ARBA00023012"/>
    </source>
</evidence>
<dbReference type="Pfam" id="PF00512">
    <property type="entry name" value="HisKA"/>
    <property type="match status" value="1"/>
</dbReference>
<dbReference type="CDD" id="cd01007">
    <property type="entry name" value="PBP2_BvgS_HisK_like"/>
    <property type="match status" value="2"/>
</dbReference>
<name>A0A2T3IV96_9GAMM</name>
<protein>
    <recommendedName>
        <fullName evidence="2">histidine kinase</fullName>
        <ecNumber evidence="2">2.7.13.3</ecNumber>
    </recommendedName>
</protein>
<feature type="compositionally biased region" description="Low complexity" evidence="7">
    <location>
        <begin position="78"/>
        <end position="91"/>
    </location>
</feature>
<keyword evidence="8" id="KW-0812">Transmembrane</keyword>
<feature type="region of interest" description="Disordered" evidence="7">
    <location>
        <begin position="29"/>
        <end position="111"/>
    </location>
</feature>
<keyword evidence="4" id="KW-0902">Two-component regulatory system</keyword>
<evidence type="ECO:0000256" key="7">
    <source>
        <dbReference type="SAM" id="MobiDB-lite"/>
    </source>
</evidence>
<dbReference type="SMART" id="SM00388">
    <property type="entry name" value="HisKA"/>
    <property type="match status" value="1"/>
</dbReference>
<dbReference type="InterPro" id="IPR001789">
    <property type="entry name" value="Sig_transdc_resp-reg_receiver"/>
</dbReference>
<dbReference type="PANTHER" id="PTHR45339:SF5">
    <property type="entry name" value="HISTIDINE KINASE"/>
    <property type="match status" value="1"/>
</dbReference>
<dbReference type="CDD" id="cd00082">
    <property type="entry name" value="HisKA"/>
    <property type="match status" value="1"/>
</dbReference>
<feature type="region of interest" description="Disordered" evidence="7">
    <location>
        <begin position="1329"/>
        <end position="1350"/>
    </location>
</feature>
<dbReference type="Proteomes" id="UP000241222">
    <property type="component" value="Unassembled WGS sequence"/>
</dbReference>
<dbReference type="InterPro" id="IPR035965">
    <property type="entry name" value="PAS-like_dom_sf"/>
</dbReference>
<feature type="compositionally biased region" description="Basic and acidic residues" evidence="7">
    <location>
        <begin position="57"/>
        <end position="70"/>
    </location>
</feature>
<feature type="domain" description="HPt" evidence="11">
    <location>
        <begin position="1366"/>
        <end position="1457"/>
    </location>
</feature>